<dbReference type="InterPro" id="IPR031885">
    <property type="entry name" value="DUF4764"/>
</dbReference>
<evidence type="ECO:0000256" key="1">
    <source>
        <dbReference type="SAM" id="MobiDB-lite"/>
    </source>
</evidence>
<evidence type="ECO:0000313" key="3">
    <source>
        <dbReference type="EMBL" id="CEK71774.1"/>
    </source>
</evidence>
<gene>
    <name evidence="3" type="primary">ORF79778</name>
</gene>
<reference evidence="3" key="1">
    <citation type="submission" date="2014-12" db="EMBL/GenBank/DDBJ databases">
        <title>Insight into the proteome of Arion vulgaris.</title>
        <authorList>
            <person name="Aradska J."/>
            <person name="Bulat T."/>
            <person name="Smidak R."/>
            <person name="Sarate P."/>
            <person name="Gangsoo J."/>
            <person name="Sialana F."/>
            <person name="Bilban M."/>
            <person name="Lubec G."/>
        </authorList>
    </citation>
    <scope>NUCLEOTIDE SEQUENCE</scope>
    <source>
        <tissue evidence="3">Skin</tissue>
    </source>
</reference>
<accession>A0A0B6ZSY6</accession>
<protein>
    <recommendedName>
        <fullName evidence="2">DUF4764 domain-containing protein</fullName>
    </recommendedName>
</protein>
<feature type="region of interest" description="Disordered" evidence="1">
    <location>
        <begin position="295"/>
        <end position="321"/>
    </location>
</feature>
<proteinExistence type="predicted"/>
<sequence>AHLKHNAQIRRKNKLKELIKQCSDEDLMEVVLPRLVSSVSLWEYLMMKSENGGSRPQVDIIYREFESLTHHVRKACTDYMQPLTWEELEDDNLQCKMIKVSDKNLAVFLNMEPVTYKVKVMPAGDSNSFSSLHNRLSSATLTPSLDIAASSLTKHLTVRKGNAELLSDVSVKRPVDYDDTEQSATKRVKTSSMSSTFNHIQTSSATPATLDSTYTVTASLPLSMESKVTCARSLSPLSSSLSTSVTSPQSALLRGQSLPVTSSLSSSASQSISLSSKYNSTSASVRSPYIHISCPTTKQPVSHSLAGPKKLSPASSRPNKIQNQPVPVVITQSTGGPGSKTQVLPFIMDGTSASLAGLQQKVIVTASESQILQTSSVPVLFSATGTQQAGNATMLLASTSSSAVTGNKVIVRHPTQTVHQVPANVILTNQSSPLKSQKGGVSVHSFFPMASVTTIQTPTLPTNSRSLLGIMKPTEVRVSRQLFHETTSPSMSSSAFTNGRSTVKTSVNSLDSSLQHLHAIPTMVSSCSHPVITTASAVICNTLEVPVKSGGNKTLVTPPSGQQFATSPNKTARGSQMTGVDDISVLSTMDLSTDDLGPLNTSSDSLNGSLTGCTHMTDQLITGTAATSNASQNTDDTTSLVDMVQIVNTDTQTYGNITKSSLCNPHNIPLVNGNSSSYMKAKHDNIVSQTSLSSLSSPFALSEHQDFIHISPKPHPKLISNISQDSSSIVQSTSSYHIATNGLLNNHDLKPDITSSITMADISSLPFTDQGTTHIVDGDHLSGISSILTSEELQETTINILSEQLSGSETQETDCQGVDLNEATVSDSLIGEEDGQLLLSEGTNIYQTEDGTLIIQRANGNTYQLQGAQGLSLETVQALLSGTLDQLVGGDASGDGIQTDLH</sequence>
<dbReference type="PANTHER" id="PTHR16116">
    <property type="entry name" value="ZINC FINGER PROTEIN 839"/>
    <property type="match status" value="1"/>
</dbReference>
<organism evidence="3">
    <name type="scientific">Arion vulgaris</name>
    <dbReference type="NCBI Taxonomy" id="1028688"/>
    <lineage>
        <taxon>Eukaryota</taxon>
        <taxon>Metazoa</taxon>
        <taxon>Spiralia</taxon>
        <taxon>Lophotrochozoa</taxon>
        <taxon>Mollusca</taxon>
        <taxon>Gastropoda</taxon>
        <taxon>Heterobranchia</taxon>
        <taxon>Euthyneura</taxon>
        <taxon>Panpulmonata</taxon>
        <taxon>Eupulmonata</taxon>
        <taxon>Stylommatophora</taxon>
        <taxon>Helicina</taxon>
        <taxon>Arionoidea</taxon>
        <taxon>Arionidae</taxon>
        <taxon>Arion</taxon>
    </lineage>
</organism>
<evidence type="ECO:0000259" key="2">
    <source>
        <dbReference type="Pfam" id="PF15961"/>
    </source>
</evidence>
<dbReference type="PANTHER" id="PTHR16116:SF5">
    <property type="entry name" value="ZINC FINGER PROTEIN 839"/>
    <property type="match status" value="1"/>
</dbReference>
<dbReference type="InterPro" id="IPR039946">
    <property type="entry name" value="ZN839"/>
</dbReference>
<feature type="region of interest" description="Disordered" evidence="1">
    <location>
        <begin position="551"/>
        <end position="576"/>
    </location>
</feature>
<feature type="non-terminal residue" evidence="3">
    <location>
        <position position="1"/>
    </location>
</feature>
<dbReference type="AlphaFoldDB" id="A0A0B6ZSY6"/>
<dbReference type="EMBL" id="HACG01024909">
    <property type="protein sequence ID" value="CEK71774.1"/>
    <property type="molecule type" value="Transcribed_RNA"/>
</dbReference>
<dbReference type="Pfam" id="PF15961">
    <property type="entry name" value="DUF4764"/>
    <property type="match status" value="1"/>
</dbReference>
<feature type="domain" description="DUF4764" evidence="2">
    <location>
        <begin position="8"/>
        <end position="81"/>
    </location>
</feature>
<name>A0A0B6ZSY6_9EUPU</name>